<dbReference type="RefSeq" id="XP_009828749.1">
    <property type="nucleotide sequence ID" value="XM_009830447.1"/>
</dbReference>
<evidence type="ECO:0000313" key="1">
    <source>
        <dbReference type="EMBL" id="ETV82012.1"/>
    </source>
</evidence>
<sequence length="136" mass="15890">MTRRTTSTREAEDVDVPLSTKNVIARDAYVQQMQLHIRSTQCPHILYTDESYIHHHYKCRNQDLYAPSDYMDIAAKEKRKDRRYCFIAAILDSPTLATADKAPKQYHSIFNHVDYVKWLKGLLMSWTEKVSPTPSL</sequence>
<accession>W4GQN3</accession>
<dbReference type="AlphaFoldDB" id="W4GQN3"/>
<evidence type="ECO:0008006" key="2">
    <source>
        <dbReference type="Google" id="ProtNLM"/>
    </source>
</evidence>
<dbReference type="GO" id="GO:0003676">
    <property type="term" value="F:nucleic acid binding"/>
    <property type="evidence" value="ECO:0007669"/>
    <property type="project" value="InterPro"/>
</dbReference>
<dbReference type="VEuPathDB" id="FungiDB:H257_05538"/>
<reference evidence="1" key="1">
    <citation type="submission" date="2013-12" db="EMBL/GenBank/DDBJ databases">
        <title>The Genome Sequence of Aphanomyces astaci APO3.</title>
        <authorList>
            <consortium name="The Broad Institute Genomics Platform"/>
            <person name="Russ C."/>
            <person name="Tyler B."/>
            <person name="van West P."/>
            <person name="Dieguez-Uribeondo J."/>
            <person name="Young S.K."/>
            <person name="Zeng Q."/>
            <person name="Gargeya S."/>
            <person name="Fitzgerald M."/>
            <person name="Abouelleil A."/>
            <person name="Alvarado L."/>
            <person name="Chapman S.B."/>
            <person name="Gainer-Dewar J."/>
            <person name="Goldberg J."/>
            <person name="Griggs A."/>
            <person name="Gujja S."/>
            <person name="Hansen M."/>
            <person name="Howarth C."/>
            <person name="Imamovic A."/>
            <person name="Ireland A."/>
            <person name="Larimer J."/>
            <person name="McCowan C."/>
            <person name="Murphy C."/>
            <person name="Pearson M."/>
            <person name="Poon T.W."/>
            <person name="Priest M."/>
            <person name="Roberts A."/>
            <person name="Saif S."/>
            <person name="Shea T."/>
            <person name="Sykes S."/>
            <person name="Wortman J."/>
            <person name="Nusbaum C."/>
            <person name="Birren B."/>
        </authorList>
    </citation>
    <scope>NUCLEOTIDE SEQUENCE [LARGE SCALE GENOMIC DNA]</scope>
    <source>
        <strain evidence="1">APO3</strain>
    </source>
</reference>
<dbReference type="OrthoDB" id="2266637at2759"/>
<dbReference type="EMBL" id="KI913123">
    <property type="protein sequence ID" value="ETV82012.1"/>
    <property type="molecule type" value="Genomic_DNA"/>
</dbReference>
<name>W4GQN3_APHAT</name>
<protein>
    <recommendedName>
        <fullName evidence="2">DDE-1 domain-containing protein</fullName>
    </recommendedName>
</protein>
<organism evidence="1">
    <name type="scientific">Aphanomyces astaci</name>
    <name type="common">Crayfish plague agent</name>
    <dbReference type="NCBI Taxonomy" id="112090"/>
    <lineage>
        <taxon>Eukaryota</taxon>
        <taxon>Sar</taxon>
        <taxon>Stramenopiles</taxon>
        <taxon>Oomycota</taxon>
        <taxon>Saprolegniomycetes</taxon>
        <taxon>Saprolegniales</taxon>
        <taxon>Verrucalvaceae</taxon>
        <taxon>Aphanomyces</taxon>
    </lineage>
</organism>
<dbReference type="Gene3D" id="3.30.420.10">
    <property type="entry name" value="Ribonuclease H-like superfamily/Ribonuclease H"/>
    <property type="match status" value="1"/>
</dbReference>
<dbReference type="GeneID" id="20807534"/>
<gene>
    <name evidence="1" type="ORF">H257_05538</name>
</gene>
<dbReference type="InterPro" id="IPR036397">
    <property type="entry name" value="RNaseH_sf"/>
</dbReference>
<proteinExistence type="predicted"/>